<proteinExistence type="predicted"/>
<keyword evidence="2" id="KW-1185">Reference proteome</keyword>
<name>A0A504YPA7_FASGI</name>
<gene>
    <name evidence="1" type="ORF">FGIG_12601</name>
</gene>
<evidence type="ECO:0008006" key="3">
    <source>
        <dbReference type="Google" id="ProtNLM"/>
    </source>
</evidence>
<dbReference type="OrthoDB" id="25987at2759"/>
<dbReference type="Proteomes" id="UP000316759">
    <property type="component" value="Unassembled WGS sequence"/>
</dbReference>
<reference evidence="1 2" key="1">
    <citation type="submission" date="2019-04" db="EMBL/GenBank/DDBJ databases">
        <title>Annotation for the trematode Fasciola gigantica.</title>
        <authorList>
            <person name="Choi Y.-J."/>
        </authorList>
    </citation>
    <scope>NUCLEOTIDE SEQUENCE [LARGE SCALE GENOMIC DNA]</scope>
    <source>
        <strain evidence="1">Uganda_cow_1</strain>
    </source>
</reference>
<evidence type="ECO:0000313" key="2">
    <source>
        <dbReference type="Proteomes" id="UP000316759"/>
    </source>
</evidence>
<sequence length="616" mass="71026">MTNNRTSKDSWDKESRVINKLPPLSTSVFLDVVESFQFKHVAWGSEGHLHSAELAVYLNCPVISLNSDLFLVNSDSPMPYCFIPLDSIFWEVKRLNVQCERCETLRKTCSVLSCKRFCLSNSPLKCLNPKLFPLLPLLLGNDYTKIVHVPRIDGVPRPQYPPEWSERLCEVDTRVNWLSQFNNDDLTKPLRAILSEVGKEQLVEMGNRMMKYVFVYIIDSLEPGQEMAQFLNLSPRLYRPRTRQWNMRDIYTDAFKSVLHCFCSCGNEEVSENVEPSGNSVNAGTVVDIMYKWPVSLVNKFRRSECATYALDALYVRGGVVLKVVCEDIDLPQSVNKVSEELRAMQYNVLLGLEDRLELIEAKCYGLIDHSVTEHTLLNGEFQPMRVSCRPYRLDQTEQSLEEFMSEHFGQTQLTDPFDRQLYWTISFWFRNSQIACNQCEKVSDSPVVLAFSAFAYVSKFTRINNRQISELIDHFQMICESAISCEEFRISLVHQLTELQLVAYELSLLRELVSGIMQSGKELRQTSETEKYSVWRMFGSCRLIYWLTICLEQIPSSDRIQYLTTKMIPELIGRRWNRTTQSTVQQAVIAFASLLKAIQTKDEQHSSSSPLLLCS</sequence>
<dbReference type="AlphaFoldDB" id="A0A504YPA7"/>
<dbReference type="InterPro" id="IPR026832">
    <property type="entry name" value="Asteroid"/>
</dbReference>
<comment type="caution">
    <text evidence="1">The sequence shown here is derived from an EMBL/GenBank/DDBJ whole genome shotgun (WGS) entry which is preliminary data.</text>
</comment>
<protein>
    <recommendedName>
        <fullName evidence="3">Asteroid domain-containing protein</fullName>
    </recommendedName>
</protein>
<accession>A0A504YPA7</accession>
<dbReference type="PANTHER" id="PTHR15665">
    <property type="entry name" value="ASTEROID PROTEIN"/>
    <property type="match status" value="1"/>
</dbReference>
<evidence type="ECO:0000313" key="1">
    <source>
        <dbReference type="EMBL" id="TPP63174.1"/>
    </source>
</evidence>
<dbReference type="STRING" id="46835.A0A504YPA7"/>
<organism evidence="1 2">
    <name type="scientific">Fasciola gigantica</name>
    <name type="common">Giant liver fluke</name>
    <dbReference type="NCBI Taxonomy" id="46835"/>
    <lineage>
        <taxon>Eukaryota</taxon>
        <taxon>Metazoa</taxon>
        <taxon>Spiralia</taxon>
        <taxon>Lophotrochozoa</taxon>
        <taxon>Platyhelminthes</taxon>
        <taxon>Trematoda</taxon>
        <taxon>Digenea</taxon>
        <taxon>Plagiorchiida</taxon>
        <taxon>Echinostomata</taxon>
        <taxon>Echinostomatoidea</taxon>
        <taxon>Fasciolidae</taxon>
        <taxon>Fasciola</taxon>
    </lineage>
</organism>
<dbReference type="PANTHER" id="PTHR15665:SF1">
    <property type="entry name" value="PROTEIN ASTEROID HOMOLOG 1"/>
    <property type="match status" value="1"/>
</dbReference>
<dbReference type="EMBL" id="SUNJ01005955">
    <property type="protein sequence ID" value="TPP63174.1"/>
    <property type="molecule type" value="Genomic_DNA"/>
</dbReference>